<evidence type="ECO:0000259" key="1">
    <source>
        <dbReference type="Pfam" id="PF13614"/>
    </source>
</evidence>
<dbReference type="SUPFAM" id="SSF52540">
    <property type="entry name" value="P-loop containing nucleoside triphosphate hydrolases"/>
    <property type="match status" value="1"/>
</dbReference>
<dbReference type="AlphaFoldDB" id="A0A0S7WF55"/>
<gene>
    <name evidence="2" type="ORF">AMJ40_06890</name>
</gene>
<dbReference type="Proteomes" id="UP000051124">
    <property type="component" value="Unassembled WGS sequence"/>
</dbReference>
<organism evidence="2 3">
    <name type="scientific">candidate division TA06 bacterium DG_26</name>
    <dbReference type="NCBI Taxonomy" id="1703771"/>
    <lineage>
        <taxon>Bacteria</taxon>
        <taxon>Bacteria division TA06</taxon>
    </lineage>
</organism>
<dbReference type="PANTHER" id="PTHR13696:SF99">
    <property type="entry name" value="COBYRINIC ACID AC-DIAMIDE SYNTHASE"/>
    <property type="match status" value="1"/>
</dbReference>
<dbReference type="CDD" id="cd02042">
    <property type="entry name" value="ParAB_family"/>
    <property type="match status" value="1"/>
</dbReference>
<protein>
    <recommendedName>
        <fullName evidence="1">AAA domain-containing protein</fullName>
    </recommendedName>
</protein>
<name>A0A0S7WF55_UNCT6</name>
<feature type="domain" description="AAA" evidence="1">
    <location>
        <begin position="1"/>
        <end position="164"/>
    </location>
</feature>
<dbReference type="InterPro" id="IPR027417">
    <property type="entry name" value="P-loop_NTPase"/>
</dbReference>
<dbReference type="Pfam" id="PF13614">
    <property type="entry name" value="AAA_31"/>
    <property type="match status" value="1"/>
</dbReference>
<evidence type="ECO:0000313" key="3">
    <source>
        <dbReference type="Proteomes" id="UP000051124"/>
    </source>
</evidence>
<proteinExistence type="predicted"/>
<reference evidence="2 3" key="1">
    <citation type="journal article" date="2015" name="Microbiome">
        <title>Genomic resolution of linkages in carbon, nitrogen, and sulfur cycling among widespread estuary sediment bacteria.</title>
        <authorList>
            <person name="Baker B.J."/>
            <person name="Lazar C.S."/>
            <person name="Teske A.P."/>
            <person name="Dick G.J."/>
        </authorList>
    </citation>
    <scope>NUCLEOTIDE SEQUENCE [LARGE SCALE GENOMIC DNA]</scope>
    <source>
        <strain evidence="2">DG_26</strain>
    </source>
</reference>
<accession>A0A0S7WF55</accession>
<comment type="caution">
    <text evidence="2">The sequence shown here is derived from an EMBL/GenBank/DDBJ whole genome shotgun (WGS) entry which is preliminary data.</text>
</comment>
<dbReference type="EMBL" id="LIZT01000096">
    <property type="protein sequence ID" value="KPJ48794.1"/>
    <property type="molecule type" value="Genomic_DNA"/>
</dbReference>
<dbReference type="Gene3D" id="3.40.50.300">
    <property type="entry name" value="P-loop containing nucleotide triphosphate hydrolases"/>
    <property type="match status" value="1"/>
</dbReference>
<dbReference type="InterPro" id="IPR050678">
    <property type="entry name" value="DNA_Partitioning_ATPase"/>
</dbReference>
<sequence length="256" mass="28726">MKKIAITTFKGGTGKTTTAMNLGHGLALCGKKVLLIDCDPQGSLAASFNFDTEANLSDLLLFKKAEIVRLRRNLYGIDSGGEKLVEAQRFLARRNGNEYRLQKILTHLRECDYVLFDCPPALNLISMNVLLSSDHVILPVSTDFLALVGVKSTLETLDEIEWTYQHRPQLLGIVATFFDSRTKISREVLSLLKEHFGKKVFRTVIRVNTQLKECPSFHKTIFEYAPSSAGSEDYFSLTEEILERTGDAYGRDKDIG</sequence>
<evidence type="ECO:0000313" key="2">
    <source>
        <dbReference type="EMBL" id="KPJ48794.1"/>
    </source>
</evidence>
<dbReference type="PANTHER" id="PTHR13696">
    <property type="entry name" value="P-LOOP CONTAINING NUCLEOSIDE TRIPHOSPHATE HYDROLASE"/>
    <property type="match status" value="1"/>
</dbReference>
<dbReference type="PIRSF" id="PIRSF009320">
    <property type="entry name" value="Nuc_binding_HP_1000"/>
    <property type="match status" value="1"/>
</dbReference>
<dbReference type="InterPro" id="IPR025669">
    <property type="entry name" value="AAA_dom"/>
</dbReference>